<comment type="caution">
    <text evidence="1">The sequence shown here is derived from an EMBL/GenBank/DDBJ whole genome shotgun (WGS) entry which is preliminary data.</text>
</comment>
<protein>
    <submittedName>
        <fullName evidence="1">Uncharacterized protein</fullName>
    </submittedName>
</protein>
<accession>A0A0M0GIR4</accession>
<reference evidence="2" key="1">
    <citation type="submission" date="2015-07" db="EMBL/GenBank/DDBJ databases">
        <title>Fjat-10036 dsm4.</title>
        <authorList>
            <person name="Liu B."/>
            <person name="Wang J."/>
            <person name="Zhu Y."/>
            <person name="Liu G."/>
            <person name="Chen Q."/>
            <person name="Chen Z."/>
            <person name="Lan J."/>
            <person name="Che J."/>
            <person name="Ge C."/>
            <person name="Shi H."/>
            <person name="Pan Z."/>
            <person name="Liu X."/>
        </authorList>
    </citation>
    <scope>NUCLEOTIDE SEQUENCE [LARGE SCALE GENOMIC DNA]</scope>
    <source>
        <strain evidence="2">DSM 4</strain>
    </source>
</reference>
<organism evidence="1 2">
    <name type="scientific">Sporosarcina globispora</name>
    <name type="common">Bacillus globisporus</name>
    <dbReference type="NCBI Taxonomy" id="1459"/>
    <lineage>
        <taxon>Bacteria</taxon>
        <taxon>Bacillati</taxon>
        <taxon>Bacillota</taxon>
        <taxon>Bacilli</taxon>
        <taxon>Bacillales</taxon>
        <taxon>Caryophanaceae</taxon>
        <taxon>Sporosarcina</taxon>
    </lineage>
</organism>
<dbReference type="STRING" id="1459.AF332_22875"/>
<dbReference type="PATRIC" id="fig|1459.3.peg.5044"/>
<evidence type="ECO:0000313" key="1">
    <source>
        <dbReference type="EMBL" id="KON89372.1"/>
    </source>
</evidence>
<gene>
    <name evidence="1" type="ORF">AF332_22875</name>
</gene>
<name>A0A0M0GIR4_SPOGL</name>
<dbReference type="EMBL" id="LGUF01000007">
    <property type="protein sequence ID" value="KON89372.1"/>
    <property type="molecule type" value="Genomic_DNA"/>
</dbReference>
<keyword evidence="2" id="KW-1185">Reference proteome</keyword>
<sequence length="73" mass="8471">MGYFLCPETRLVRQYEEGISLLLSEHKAGSDRWPRNFPVGVRTQDSFRQDTQGFAECRPNMIQLRIIIPESAN</sequence>
<evidence type="ECO:0000313" key="2">
    <source>
        <dbReference type="Proteomes" id="UP000037109"/>
    </source>
</evidence>
<dbReference type="AlphaFoldDB" id="A0A0M0GIR4"/>
<dbReference type="Proteomes" id="UP000037109">
    <property type="component" value="Unassembled WGS sequence"/>
</dbReference>
<proteinExistence type="predicted"/>